<evidence type="ECO:0000256" key="3">
    <source>
        <dbReference type="ARBA" id="ARBA00022827"/>
    </source>
</evidence>
<reference evidence="7 8" key="1">
    <citation type="journal article" date="2018" name="Gigascience">
        <title>Genomes of trombidid mites reveal novel predicted allergens and laterally-transferred genes associated with secondary metabolism.</title>
        <authorList>
            <person name="Dong X."/>
            <person name="Chaisiri K."/>
            <person name="Xia D."/>
            <person name="Armstrong S.D."/>
            <person name="Fang Y."/>
            <person name="Donnelly M.J."/>
            <person name="Kadowaki T."/>
            <person name="McGarry J.W."/>
            <person name="Darby A.C."/>
            <person name="Makepeace B.L."/>
        </authorList>
    </citation>
    <scope>NUCLEOTIDE SEQUENCE [LARGE SCALE GENOMIC DNA]</scope>
    <source>
        <strain evidence="7">UoL-WK</strain>
    </source>
</reference>
<evidence type="ECO:0000256" key="4">
    <source>
        <dbReference type="ARBA" id="ARBA00022857"/>
    </source>
</evidence>
<keyword evidence="2 6" id="KW-0285">Flavoprotein</keyword>
<dbReference type="EC" id="1.-.-.-" evidence="6"/>
<evidence type="ECO:0000313" key="8">
    <source>
        <dbReference type="Proteomes" id="UP000285301"/>
    </source>
</evidence>
<dbReference type="EMBL" id="NCKU01001992">
    <property type="protein sequence ID" value="RWS10722.1"/>
    <property type="molecule type" value="Genomic_DNA"/>
</dbReference>
<proteinExistence type="inferred from homology"/>
<accession>A0A3S3QLR4</accession>
<gene>
    <name evidence="7" type="ORF">B4U79_08583</name>
</gene>
<dbReference type="GO" id="GO:0004499">
    <property type="term" value="F:N,N-dimethylaniline monooxygenase activity"/>
    <property type="evidence" value="ECO:0007669"/>
    <property type="project" value="InterPro"/>
</dbReference>
<comment type="similarity">
    <text evidence="1 6">Belongs to the FMO family.</text>
</comment>
<dbReference type="PIRSF" id="PIRSF000332">
    <property type="entry name" value="FMO"/>
    <property type="match status" value="1"/>
</dbReference>
<dbReference type="AlphaFoldDB" id="A0A3S3QLR4"/>
<keyword evidence="6 7" id="KW-0503">Monooxygenase</keyword>
<evidence type="ECO:0000313" key="7">
    <source>
        <dbReference type="EMBL" id="RWS10722.1"/>
    </source>
</evidence>
<keyword evidence="5 6" id="KW-0560">Oxidoreductase</keyword>
<dbReference type="GO" id="GO:0050661">
    <property type="term" value="F:NADP binding"/>
    <property type="evidence" value="ECO:0007669"/>
    <property type="project" value="InterPro"/>
</dbReference>
<keyword evidence="4" id="KW-0521">NADP</keyword>
<organism evidence="7 8">
    <name type="scientific">Dinothrombium tinctorium</name>
    <dbReference type="NCBI Taxonomy" id="1965070"/>
    <lineage>
        <taxon>Eukaryota</taxon>
        <taxon>Metazoa</taxon>
        <taxon>Ecdysozoa</taxon>
        <taxon>Arthropoda</taxon>
        <taxon>Chelicerata</taxon>
        <taxon>Arachnida</taxon>
        <taxon>Acari</taxon>
        <taxon>Acariformes</taxon>
        <taxon>Trombidiformes</taxon>
        <taxon>Prostigmata</taxon>
        <taxon>Anystina</taxon>
        <taxon>Parasitengona</taxon>
        <taxon>Trombidioidea</taxon>
        <taxon>Trombidiidae</taxon>
        <taxon>Dinothrombium</taxon>
    </lineage>
</organism>
<comment type="caution">
    <text evidence="7">The sequence shown here is derived from an EMBL/GenBank/DDBJ whole genome shotgun (WGS) entry which is preliminary data.</text>
</comment>
<dbReference type="InterPro" id="IPR036188">
    <property type="entry name" value="FAD/NAD-bd_sf"/>
</dbReference>
<evidence type="ECO:0000256" key="6">
    <source>
        <dbReference type="RuleBase" id="RU361177"/>
    </source>
</evidence>
<dbReference type="Proteomes" id="UP000285301">
    <property type="component" value="Unassembled WGS sequence"/>
</dbReference>
<comment type="cofactor">
    <cofactor evidence="6">
        <name>FAD</name>
        <dbReference type="ChEBI" id="CHEBI:57692"/>
    </cofactor>
</comment>
<dbReference type="Gene3D" id="3.50.50.60">
    <property type="entry name" value="FAD/NAD(P)-binding domain"/>
    <property type="match status" value="1"/>
</dbReference>
<keyword evidence="8" id="KW-1185">Reference proteome</keyword>
<sequence>MKVAIIGAGISGILAIKACKEESSISEIVCFERTRFFGGIWKYRSGCWVLPRLGFRGGRPNDLTMLRRYLHLLKMYIPTIIQQIVIETMYNKRFDHELFGLRPNHPLFHEHPTCRWYVQTLIGNCELPSIKERLKAIEEETINRKRNFTQRFRHGTKVEWIPYLDELAEQINAKPNLKKLIIEDPKLWFKLMLGPSLPYQYRLQGPHAWSEARAAIFSVNQRVEKPFEIQYIKYEKQALYVPKMSEINVLLRITFGLFVLGIENCDTQAELY</sequence>
<dbReference type="STRING" id="1965070.A0A3S3QLR4"/>
<evidence type="ECO:0000256" key="2">
    <source>
        <dbReference type="ARBA" id="ARBA00022630"/>
    </source>
</evidence>
<protein>
    <recommendedName>
        <fullName evidence="6">Flavin-containing monooxygenase</fullName>
        <ecNumber evidence="6">1.-.-.-</ecNumber>
    </recommendedName>
</protein>
<dbReference type="SUPFAM" id="SSF51905">
    <property type="entry name" value="FAD/NAD(P)-binding domain"/>
    <property type="match status" value="1"/>
</dbReference>
<dbReference type="InterPro" id="IPR000960">
    <property type="entry name" value="Flavin_mOase"/>
</dbReference>
<name>A0A3S3QLR4_9ACAR</name>
<dbReference type="InterPro" id="IPR050346">
    <property type="entry name" value="FMO-like"/>
</dbReference>
<dbReference type="PANTHER" id="PTHR23023">
    <property type="entry name" value="DIMETHYLANILINE MONOOXYGENASE"/>
    <property type="match status" value="1"/>
</dbReference>
<keyword evidence="3 6" id="KW-0274">FAD</keyword>
<dbReference type="OrthoDB" id="6503922at2759"/>
<dbReference type="InterPro" id="IPR020946">
    <property type="entry name" value="Flavin_mOase-like"/>
</dbReference>
<dbReference type="Pfam" id="PF00743">
    <property type="entry name" value="FMO-like"/>
    <property type="match status" value="2"/>
</dbReference>
<evidence type="ECO:0000256" key="5">
    <source>
        <dbReference type="ARBA" id="ARBA00023002"/>
    </source>
</evidence>
<dbReference type="GO" id="GO:0050660">
    <property type="term" value="F:flavin adenine dinucleotide binding"/>
    <property type="evidence" value="ECO:0007669"/>
    <property type="project" value="InterPro"/>
</dbReference>
<evidence type="ECO:0000256" key="1">
    <source>
        <dbReference type="ARBA" id="ARBA00009183"/>
    </source>
</evidence>